<protein>
    <submittedName>
        <fullName evidence="2">Uncharacterized protein</fullName>
    </submittedName>
</protein>
<reference evidence="2 3" key="1">
    <citation type="submission" date="2020-07" db="EMBL/GenBank/DDBJ databases">
        <title>Thermoactinomyces phylogeny.</title>
        <authorList>
            <person name="Dunlap C."/>
        </authorList>
    </citation>
    <scope>NUCLEOTIDE SEQUENCE [LARGE SCALE GENOMIC DNA]</scope>
    <source>
        <strain evidence="2 3">AMNI-1</strain>
    </source>
</reference>
<name>A0A7W1XT46_9BACL</name>
<gene>
    <name evidence="2" type="ORF">H2C83_10775</name>
</gene>
<organism evidence="2 3">
    <name type="scientific">Thermoactinomyces mirandus</name>
    <dbReference type="NCBI Taxonomy" id="2756294"/>
    <lineage>
        <taxon>Bacteria</taxon>
        <taxon>Bacillati</taxon>
        <taxon>Bacillota</taxon>
        <taxon>Bacilli</taxon>
        <taxon>Bacillales</taxon>
        <taxon>Thermoactinomycetaceae</taxon>
        <taxon>Thermoactinomyces</taxon>
    </lineage>
</organism>
<dbReference type="RefSeq" id="WP_181740681.1">
    <property type="nucleotide sequence ID" value="NZ_JACEOL010000034.1"/>
</dbReference>
<comment type="caution">
    <text evidence="2">The sequence shown here is derived from an EMBL/GenBank/DDBJ whole genome shotgun (WGS) entry which is preliminary data.</text>
</comment>
<accession>A0A7W1XT46</accession>
<proteinExistence type="predicted"/>
<sequence>MIEKYHPHFRDDLLFIAGVLGKKRFQEFLLQLDRAIVQVIRNPYKAARLKYAPLTGYRKKKFFSVARPKKKQRPDLRLIYRYIPAEKTIYFVAVGFRIAQKPRNPHDVYQRTRKRDLSCGKETDSAST</sequence>
<dbReference type="EMBL" id="JACEOL010000034">
    <property type="protein sequence ID" value="MBA4602788.1"/>
    <property type="molecule type" value="Genomic_DNA"/>
</dbReference>
<evidence type="ECO:0000313" key="2">
    <source>
        <dbReference type="EMBL" id="MBA4602788.1"/>
    </source>
</evidence>
<dbReference type="Proteomes" id="UP000538292">
    <property type="component" value="Unassembled WGS sequence"/>
</dbReference>
<keyword evidence="3" id="KW-1185">Reference proteome</keyword>
<evidence type="ECO:0000256" key="1">
    <source>
        <dbReference type="SAM" id="MobiDB-lite"/>
    </source>
</evidence>
<feature type="region of interest" description="Disordered" evidence="1">
    <location>
        <begin position="105"/>
        <end position="128"/>
    </location>
</feature>
<dbReference type="AlphaFoldDB" id="A0A7W1XT46"/>
<evidence type="ECO:0000313" key="3">
    <source>
        <dbReference type="Proteomes" id="UP000538292"/>
    </source>
</evidence>